<name>A0A376MG65_ECOLX</name>
<evidence type="ECO:0000256" key="5">
    <source>
        <dbReference type="ARBA" id="ARBA00022729"/>
    </source>
</evidence>
<evidence type="ECO:0000256" key="3">
    <source>
        <dbReference type="ARBA" id="ARBA00022452"/>
    </source>
</evidence>
<evidence type="ECO:0000256" key="2">
    <source>
        <dbReference type="ARBA" id="ARBA00004442"/>
    </source>
</evidence>
<dbReference type="GO" id="GO:0009986">
    <property type="term" value="C:cell surface"/>
    <property type="evidence" value="ECO:0007669"/>
    <property type="project" value="UniProtKB-SubCell"/>
</dbReference>
<accession>A0A376MG65</accession>
<dbReference type="InterPro" id="IPR005594">
    <property type="entry name" value="YadA_C"/>
</dbReference>
<dbReference type="SUPFAM" id="SSF54523">
    <property type="entry name" value="Pili subunits"/>
    <property type="match status" value="1"/>
</dbReference>
<dbReference type="Gene3D" id="3.30.1300.30">
    <property type="entry name" value="GSPII I/J protein-like"/>
    <property type="match status" value="1"/>
</dbReference>
<evidence type="ECO:0000256" key="4">
    <source>
        <dbReference type="ARBA" id="ARBA00022692"/>
    </source>
</evidence>
<keyword evidence="8" id="KW-0175">Coiled coil</keyword>
<reference evidence="12 13" key="1">
    <citation type="submission" date="2018-06" db="EMBL/GenBank/DDBJ databases">
        <authorList>
            <consortium name="Pathogen Informatics"/>
            <person name="Doyle S."/>
        </authorList>
    </citation>
    <scope>NUCLEOTIDE SEQUENCE [LARGE SCALE GENOMIC DNA]</scope>
    <source>
        <strain evidence="10 12">NCTC10767</strain>
        <strain evidence="11 13">NCTC9081</strain>
    </source>
</reference>
<dbReference type="Gene3D" id="6.10.250.1980">
    <property type="match status" value="1"/>
</dbReference>
<evidence type="ECO:0000256" key="1">
    <source>
        <dbReference type="ARBA" id="ARBA00004241"/>
    </source>
</evidence>
<evidence type="ECO:0000256" key="6">
    <source>
        <dbReference type="ARBA" id="ARBA00023136"/>
    </source>
</evidence>
<keyword evidence="5" id="KW-0732">Signal</keyword>
<keyword evidence="6" id="KW-0472">Membrane</keyword>
<comment type="subcellular location">
    <subcellularLocation>
        <location evidence="2">Cell outer membrane</location>
    </subcellularLocation>
    <subcellularLocation>
        <location evidence="1">Cell surface</location>
    </subcellularLocation>
</comment>
<dbReference type="Proteomes" id="UP000254647">
    <property type="component" value="Unassembled WGS sequence"/>
</dbReference>
<dbReference type="Proteomes" id="UP000254716">
    <property type="component" value="Unassembled WGS sequence"/>
</dbReference>
<evidence type="ECO:0000313" key="12">
    <source>
        <dbReference type="Proteomes" id="UP000254647"/>
    </source>
</evidence>
<keyword evidence="7" id="KW-0998">Cell outer membrane</keyword>
<feature type="coiled-coil region" evidence="8">
    <location>
        <begin position="161"/>
        <end position="188"/>
    </location>
</feature>
<proteinExistence type="predicted"/>
<evidence type="ECO:0000256" key="8">
    <source>
        <dbReference type="SAM" id="Coils"/>
    </source>
</evidence>
<dbReference type="GO" id="GO:0009279">
    <property type="term" value="C:cell outer membrane"/>
    <property type="evidence" value="ECO:0007669"/>
    <property type="project" value="UniProtKB-SubCell"/>
</dbReference>
<sequence length="254" mass="26978">MEKAEANVGLDEYGNVAVTPNEIKERVSLQRYLAWESANSTIVANELEAQKGKLDAQKGELEAQKKNLGELTTRTDKIDAAAAATAAKVESRTLVGVSSDGTLTRAEGAKNTISVNDGLVALSGRTDRIDAAVGAIDGRVTRNTQSIEKNSKAIAANTRTLQQHSARLDSQQRQINENHKEMKRAAAQSAALTGLFQPYSVGKFNATAAVGGYSDQQALAVGVGYRFNEQTAAKAGVAFSDGDASWNVGVNFEF</sequence>
<dbReference type="AlphaFoldDB" id="A0A376MG65"/>
<gene>
    <name evidence="10" type="primary">eibA_5</name>
    <name evidence="11" type="synonym">eibA_3</name>
    <name evidence="10" type="ORF">NCTC10767_05938</name>
    <name evidence="11" type="ORF">NCTC9081_03852</name>
</gene>
<dbReference type="Pfam" id="PF03895">
    <property type="entry name" value="YadA_anchor"/>
    <property type="match status" value="1"/>
</dbReference>
<dbReference type="EMBL" id="UFXW01000008">
    <property type="protein sequence ID" value="STG16633.1"/>
    <property type="molecule type" value="Genomic_DNA"/>
</dbReference>
<evidence type="ECO:0000313" key="13">
    <source>
        <dbReference type="Proteomes" id="UP000254716"/>
    </source>
</evidence>
<evidence type="ECO:0000259" key="9">
    <source>
        <dbReference type="Pfam" id="PF03895"/>
    </source>
</evidence>
<feature type="domain" description="Trimeric autotransporter adhesin YadA-like C-terminal membrane anchor" evidence="9">
    <location>
        <begin position="196"/>
        <end position="254"/>
    </location>
</feature>
<organism evidence="10 12">
    <name type="scientific">Escherichia coli</name>
    <dbReference type="NCBI Taxonomy" id="562"/>
    <lineage>
        <taxon>Bacteria</taxon>
        <taxon>Pseudomonadati</taxon>
        <taxon>Pseudomonadota</taxon>
        <taxon>Gammaproteobacteria</taxon>
        <taxon>Enterobacterales</taxon>
        <taxon>Enterobacteriaceae</taxon>
        <taxon>Escherichia</taxon>
    </lineage>
</organism>
<evidence type="ECO:0000313" key="11">
    <source>
        <dbReference type="EMBL" id="STJ18365.1"/>
    </source>
</evidence>
<dbReference type="EMBL" id="UGCV01000008">
    <property type="protein sequence ID" value="STJ18365.1"/>
    <property type="molecule type" value="Genomic_DNA"/>
</dbReference>
<evidence type="ECO:0000256" key="7">
    <source>
        <dbReference type="ARBA" id="ARBA00023237"/>
    </source>
</evidence>
<keyword evidence="3" id="KW-1134">Transmembrane beta strand</keyword>
<feature type="coiled-coil region" evidence="8">
    <location>
        <begin position="44"/>
        <end position="74"/>
    </location>
</feature>
<evidence type="ECO:0000313" key="10">
    <source>
        <dbReference type="EMBL" id="STG16633.1"/>
    </source>
</evidence>
<keyword evidence="4" id="KW-0812">Transmembrane</keyword>
<dbReference type="InterPro" id="IPR045584">
    <property type="entry name" value="Pilin-like"/>
</dbReference>
<protein>
    <submittedName>
        <fullName evidence="10">Immunoglobulin-binding protein from prophage P-EibA</fullName>
    </submittedName>
</protein>